<dbReference type="CDD" id="cd00029">
    <property type="entry name" value="C1"/>
    <property type="match status" value="1"/>
</dbReference>
<evidence type="ECO:0000256" key="4">
    <source>
        <dbReference type="PROSITE-ProRule" id="PRU00125"/>
    </source>
</evidence>
<proteinExistence type="predicted"/>
<dbReference type="EMBL" id="KN831783">
    <property type="protein sequence ID" value="KIM40045.1"/>
    <property type="molecule type" value="Genomic_DNA"/>
</dbReference>
<feature type="compositionally biased region" description="Basic and acidic residues" evidence="6">
    <location>
        <begin position="717"/>
        <end position="726"/>
    </location>
</feature>
<evidence type="ECO:0000259" key="8">
    <source>
        <dbReference type="PROSITE" id="PS50081"/>
    </source>
</evidence>
<dbReference type="InterPro" id="IPR046349">
    <property type="entry name" value="C1-like_sf"/>
</dbReference>
<evidence type="ECO:0000313" key="10">
    <source>
        <dbReference type="EMBL" id="KIM40045.1"/>
    </source>
</evidence>
<dbReference type="Pfam" id="PF00412">
    <property type="entry name" value="LIM"/>
    <property type="match status" value="2"/>
</dbReference>
<dbReference type="SMART" id="SM00132">
    <property type="entry name" value="LIM"/>
    <property type="match status" value="2"/>
</dbReference>
<sequence>MLAENIPLREHSHLDLQRPDSLALEDRLCPGCKNSVVNEQGGLVVAFGQSFFHVDCFKCAKCRNQVTADTNLLLLSDGSPICANCSYSCNICHLPILDEAIMTGDDSYHAHCFKCKVCSNRIDELVFAKTSQGIYCMNCHNERMIKIRKHAQKKAEREKANGGSGSSRTRDHEAKNAHREQERSDEPSRSSSSRPQSTAPSSRTDNSRPPETFRSPAKPIQGPYVSDAFEAKPPPPYSHSQSQANGSTATLSPQLRPPTPSQSPSVTVAPPDLETARPPSHPSMAQIDAPHKSNTLPIPPASSSSDFKRRSSYDDGVRPLNVLLKQDSLPPEKNGLQLPSEGLSVTSRRDKRRSINPGLSFSPFKDAVPNQLSPRQTSFQPEQTASVPYPNGHDQSYSAPSSKQPSRPSSRSSSVHSSLSSHPDLEQYYRPRSPSIRSGYSPDDTIIMTSPPTMTVELESSQDTPRSHEQPSNDSGLYNRRTSATLSPVDPNGFHSQRRISSVSSLSSDRRHIGSRSTSPSYRADVPQNVESGTDTDPENETDSTSQQNYDASPPAPPPKDIKDSMRIPNLNLPDGSVDLDSPEISQFGDISDDMGESVERMSHTTYIAPALPPIRFSMDTADFAELLGSVGGAPSLKHLDNLAKLTKQGSTPSSSEASQKTSKNRQSALTNGVRNESDVRYSNSSTLSGVPEERGSSDEHGNTLLSDKNRAATPTTREERTTTNSRRVDLDADLVLSKLREALTNAKEKGAQQIKVDIGFVDAIVEHLASRDTEYYRLKNRVDGMNRESKLFIDGMTVAQVEYDRELKARRDAEAEVTRLRVLLSGQAVRLTTLSGDSRRQELRQQLSKELNDNLSGLEQDLSRLKVERDVALAEMEELSSKRSLGSPTDIVPTNLGRSLTKRLETIRNQYQRELVPLTEQKESLSREIAELKAVRDVFLEETTVLNARNEELAQLSAVYARRIENTPETPVKDAQEPSQPQQLQTSFDTPRPQLLAPSLSSSTSGSSTAHDETQESRYMRAPRSETDLHTPAKPKFKWPGSKAKELVSPSPSMETSKGKAHIEHNFQQLSVLRFTRCDHCGDKMWGSQLRCTVCSTSIHVRCIVNVQIPCSQHNGSRDESQAPLPPSMFGRNLIEQVQADSRGEERQIPVIVEKCIEAVEARALDYEGIYRKTGGSGQSKAITQMFERGDYDSFDLCDSDRFNDICSVTSVLKTYFRTLPVPLLTFDLHDQFMAAIAIRDPSLKHQSLVDLVDKLPNEHYFTLRMLMLHLNRVRERSEKNLMNGRNLGVVFGPTLLRSRDPGAEFSDMAGKALFVEWLVDNAPAVFNFSE</sequence>
<feature type="compositionally biased region" description="Polar residues" evidence="6">
    <location>
        <begin position="648"/>
        <end position="689"/>
    </location>
</feature>
<feature type="compositionally biased region" description="Basic and acidic residues" evidence="6">
    <location>
        <begin position="1011"/>
        <end position="1032"/>
    </location>
</feature>
<dbReference type="OrthoDB" id="79452at2759"/>
<feature type="compositionally biased region" description="Polar residues" evidence="6">
    <location>
        <begin position="472"/>
        <end position="486"/>
    </location>
</feature>
<dbReference type="InterPro" id="IPR002219">
    <property type="entry name" value="PKC_DAG/PE"/>
</dbReference>
<dbReference type="InterPro" id="IPR008936">
    <property type="entry name" value="Rho_GTPase_activation_prot"/>
</dbReference>
<dbReference type="SUPFAM" id="SSF48350">
    <property type="entry name" value="GTPase activation domain, GAP"/>
    <property type="match status" value="1"/>
</dbReference>
<feature type="coiled-coil region" evidence="5">
    <location>
        <begin position="909"/>
        <end position="943"/>
    </location>
</feature>
<gene>
    <name evidence="10" type="ORF">M413DRAFT_446192</name>
</gene>
<dbReference type="PROSITE" id="PS50023">
    <property type="entry name" value="LIM_DOMAIN_2"/>
    <property type="match status" value="1"/>
</dbReference>
<feature type="compositionally biased region" description="Polar residues" evidence="6">
    <location>
        <begin position="978"/>
        <end position="990"/>
    </location>
</feature>
<dbReference type="STRING" id="686832.A0A0C3BTQ2"/>
<keyword evidence="11" id="KW-1185">Reference proteome</keyword>
<dbReference type="HOGENOM" id="CLU_003874_0_0_1"/>
<accession>A0A0C3BTQ2</accession>
<protein>
    <recommendedName>
        <fullName evidence="12">RhoGAP-domain-containing protein</fullName>
    </recommendedName>
</protein>
<dbReference type="Gene3D" id="3.30.60.20">
    <property type="match status" value="1"/>
</dbReference>
<evidence type="ECO:0000256" key="3">
    <source>
        <dbReference type="ARBA" id="ARBA00022833"/>
    </source>
</evidence>
<dbReference type="SMART" id="SM00324">
    <property type="entry name" value="RhoGAP"/>
    <property type="match status" value="1"/>
</dbReference>
<evidence type="ECO:0000256" key="5">
    <source>
        <dbReference type="SAM" id="Coils"/>
    </source>
</evidence>
<feature type="region of interest" description="Disordered" evidence="6">
    <location>
        <begin position="647"/>
        <end position="726"/>
    </location>
</feature>
<feature type="compositionally biased region" description="Low complexity" evidence="6">
    <location>
        <begin position="398"/>
        <end position="422"/>
    </location>
</feature>
<feature type="region of interest" description="Disordered" evidence="6">
    <location>
        <begin position="150"/>
        <end position="586"/>
    </location>
</feature>
<feature type="compositionally biased region" description="Low complexity" evidence="6">
    <location>
        <begin position="262"/>
        <end position="271"/>
    </location>
</feature>
<keyword evidence="1" id="KW-0343">GTPase activation</keyword>
<dbReference type="PANTHER" id="PTHR23176:SF128">
    <property type="entry name" value="RHO GTPASE-ACTIVATING PROTEIN RGD1"/>
    <property type="match status" value="1"/>
</dbReference>
<dbReference type="FunFam" id="1.10.555.10:FF:000043">
    <property type="entry name" value="Rho GTPase activator Rga"/>
    <property type="match status" value="1"/>
</dbReference>
<reference evidence="11" key="2">
    <citation type="submission" date="2015-01" db="EMBL/GenBank/DDBJ databases">
        <title>Evolutionary Origins and Diversification of the Mycorrhizal Mutualists.</title>
        <authorList>
            <consortium name="DOE Joint Genome Institute"/>
            <consortium name="Mycorrhizal Genomics Consortium"/>
            <person name="Kohler A."/>
            <person name="Kuo A."/>
            <person name="Nagy L.G."/>
            <person name="Floudas D."/>
            <person name="Copeland A."/>
            <person name="Barry K.W."/>
            <person name="Cichocki N."/>
            <person name="Veneault-Fourrey C."/>
            <person name="LaButti K."/>
            <person name="Lindquist E.A."/>
            <person name="Lipzen A."/>
            <person name="Lundell T."/>
            <person name="Morin E."/>
            <person name="Murat C."/>
            <person name="Riley R."/>
            <person name="Ohm R."/>
            <person name="Sun H."/>
            <person name="Tunlid A."/>
            <person name="Henrissat B."/>
            <person name="Grigoriev I.V."/>
            <person name="Hibbett D.S."/>
            <person name="Martin F."/>
        </authorList>
    </citation>
    <scope>NUCLEOTIDE SEQUENCE [LARGE SCALE GENOMIC DNA]</scope>
    <source>
        <strain evidence="11">h7</strain>
    </source>
</reference>
<evidence type="ECO:0008006" key="12">
    <source>
        <dbReference type="Google" id="ProtNLM"/>
    </source>
</evidence>
<dbReference type="GO" id="GO:0005096">
    <property type="term" value="F:GTPase activator activity"/>
    <property type="evidence" value="ECO:0007669"/>
    <property type="project" value="UniProtKB-KW"/>
</dbReference>
<feature type="compositionally biased region" description="Polar residues" evidence="6">
    <location>
        <begin position="447"/>
        <end position="464"/>
    </location>
</feature>
<dbReference type="Gene3D" id="1.10.555.10">
    <property type="entry name" value="Rho GTPase activation protein"/>
    <property type="match status" value="1"/>
</dbReference>
<dbReference type="Gene3D" id="2.10.110.10">
    <property type="entry name" value="Cysteine Rich Protein"/>
    <property type="match status" value="2"/>
</dbReference>
<keyword evidence="2 4" id="KW-0479">Metal-binding</keyword>
<dbReference type="PROSITE" id="PS00479">
    <property type="entry name" value="ZF_DAG_PE_1"/>
    <property type="match status" value="1"/>
</dbReference>
<evidence type="ECO:0000256" key="6">
    <source>
        <dbReference type="SAM" id="MobiDB-lite"/>
    </source>
</evidence>
<dbReference type="PROSITE" id="PS50081">
    <property type="entry name" value="ZF_DAG_PE_2"/>
    <property type="match status" value="1"/>
</dbReference>
<organism evidence="10 11">
    <name type="scientific">Hebeloma cylindrosporum</name>
    <dbReference type="NCBI Taxonomy" id="76867"/>
    <lineage>
        <taxon>Eukaryota</taxon>
        <taxon>Fungi</taxon>
        <taxon>Dikarya</taxon>
        <taxon>Basidiomycota</taxon>
        <taxon>Agaricomycotina</taxon>
        <taxon>Agaricomycetes</taxon>
        <taxon>Agaricomycetidae</taxon>
        <taxon>Agaricales</taxon>
        <taxon>Agaricineae</taxon>
        <taxon>Hymenogastraceae</taxon>
        <taxon>Hebeloma</taxon>
    </lineage>
</organism>
<keyword evidence="5" id="KW-0175">Coiled coil</keyword>
<feature type="compositionally biased region" description="Basic and acidic residues" evidence="6">
    <location>
        <begin position="306"/>
        <end position="317"/>
    </location>
</feature>
<evidence type="ECO:0000256" key="1">
    <source>
        <dbReference type="ARBA" id="ARBA00022468"/>
    </source>
</evidence>
<feature type="compositionally biased region" description="Low complexity" evidence="6">
    <location>
        <begin position="1000"/>
        <end position="1010"/>
    </location>
</feature>
<dbReference type="PROSITE" id="PS00478">
    <property type="entry name" value="LIM_DOMAIN_1"/>
    <property type="match status" value="2"/>
</dbReference>
<dbReference type="SMART" id="SM00109">
    <property type="entry name" value="C1"/>
    <property type="match status" value="1"/>
</dbReference>
<dbReference type="SUPFAM" id="SSF57889">
    <property type="entry name" value="Cysteine-rich domain"/>
    <property type="match status" value="1"/>
</dbReference>
<feature type="region of interest" description="Disordered" evidence="6">
    <location>
        <begin position="969"/>
        <end position="1059"/>
    </location>
</feature>
<feature type="compositionally biased region" description="Polar residues" evidence="6">
    <location>
        <begin position="238"/>
        <end position="253"/>
    </location>
</feature>
<dbReference type="InterPro" id="IPR001781">
    <property type="entry name" value="Znf_LIM"/>
</dbReference>
<dbReference type="InterPro" id="IPR050729">
    <property type="entry name" value="Rho-GAP"/>
</dbReference>
<feature type="compositionally biased region" description="Basic and acidic residues" evidence="6">
    <location>
        <begin position="168"/>
        <end position="188"/>
    </location>
</feature>
<feature type="coiled-coil region" evidence="5">
    <location>
        <begin position="849"/>
        <end position="883"/>
    </location>
</feature>
<feature type="compositionally biased region" description="Basic and acidic residues" evidence="6">
    <location>
        <begin position="692"/>
        <end position="702"/>
    </location>
</feature>
<dbReference type="GO" id="GO:0005737">
    <property type="term" value="C:cytoplasm"/>
    <property type="evidence" value="ECO:0007669"/>
    <property type="project" value="TreeGrafter"/>
</dbReference>
<dbReference type="CDD" id="cd09395">
    <property type="entry name" value="LIM2_Rga"/>
    <property type="match status" value="1"/>
</dbReference>
<feature type="domain" description="Phorbol-ester/DAG-type" evidence="8">
    <location>
        <begin position="1065"/>
        <end position="1112"/>
    </location>
</feature>
<dbReference type="CDD" id="cd09394">
    <property type="entry name" value="LIM1_Rga"/>
    <property type="match status" value="1"/>
</dbReference>
<feature type="domain" description="Rho-GAP" evidence="9">
    <location>
        <begin position="1133"/>
        <end position="1328"/>
    </location>
</feature>
<feature type="compositionally biased region" description="Low complexity" evidence="6">
    <location>
        <begin position="189"/>
        <end position="204"/>
    </location>
</feature>
<evidence type="ECO:0000259" key="9">
    <source>
        <dbReference type="PROSITE" id="PS50238"/>
    </source>
</evidence>
<evidence type="ECO:0000256" key="2">
    <source>
        <dbReference type="ARBA" id="ARBA00022723"/>
    </source>
</evidence>
<evidence type="ECO:0000313" key="11">
    <source>
        <dbReference type="Proteomes" id="UP000053424"/>
    </source>
</evidence>
<name>A0A0C3BTQ2_HEBCY</name>
<dbReference type="GO" id="GO:0007165">
    <property type="term" value="P:signal transduction"/>
    <property type="evidence" value="ECO:0007669"/>
    <property type="project" value="InterPro"/>
</dbReference>
<dbReference type="PROSITE" id="PS50238">
    <property type="entry name" value="RHOGAP"/>
    <property type="match status" value="1"/>
</dbReference>
<keyword evidence="3 4" id="KW-0862">Zinc</keyword>
<reference evidence="10 11" key="1">
    <citation type="submission" date="2014-04" db="EMBL/GenBank/DDBJ databases">
        <authorList>
            <consortium name="DOE Joint Genome Institute"/>
            <person name="Kuo A."/>
            <person name="Gay G."/>
            <person name="Dore J."/>
            <person name="Kohler A."/>
            <person name="Nagy L.G."/>
            <person name="Floudas D."/>
            <person name="Copeland A."/>
            <person name="Barry K.W."/>
            <person name="Cichocki N."/>
            <person name="Veneault-Fourrey C."/>
            <person name="LaButti K."/>
            <person name="Lindquist E.A."/>
            <person name="Lipzen A."/>
            <person name="Lundell T."/>
            <person name="Morin E."/>
            <person name="Murat C."/>
            <person name="Sun H."/>
            <person name="Tunlid A."/>
            <person name="Henrissat B."/>
            <person name="Grigoriev I.V."/>
            <person name="Hibbett D.S."/>
            <person name="Martin F."/>
            <person name="Nordberg H.P."/>
            <person name="Cantor M.N."/>
            <person name="Hua S.X."/>
        </authorList>
    </citation>
    <scope>NUCLEOTIDE SEQUENCE [LARGE SCALE GENOMIC DNA]</scope>
    <source>
        <strain evidence="11">h7</strain>
    </source>
</reference>
<feature type="domain" description="LIM zinc-binding" evidence="7">
    <location>
        <begin position="87"/>
        <end position="146"/>
    </location>
</feature>
<dbReference type="GO" id="GO:0046872">
    <property type="term" value="F:metal ion binding"/>
    <property type="evidence" value="ECO:0007669"/>
    <property type="project" value="UniProtKB-KW"/>
</dbReference>
<dbReference type="CDD" id="cd00159">
    <property type="entry name" value="RhoGAP"/>
    <property type="match status" value="1"/>
</dbReference>
<dbReference type="Pfam" id="PF00620">
    <property type="entry name" value="RhoGAP"/>
    <property type="match status" value="1"/>
</dbReference>
<keyword evidence="4" id="KW-0440">LIM domain</keyword>
<dbReference type="InterPro" id="IPR000198">
    <property type="entry name" value="RhoGAP_dom"/>
</dbReference>
<dbReference type="Proteomes" id="UP000053424">
    <property type="component" value="Unassembled WGS sequence"/>
</dbReference>
<evidence type="ECO:0000259" key="7">
    <source>
        <dbReference type="PROSITE" id="PS50023"/>
    </source>
</evidence>
<feature type="compositionally biased region" description="Polar residues" evidence="6">
    <location>
        <begin position="370"/>
        <end position="386"/>
    </location>
</feature>
<dbReference type="PANTHER" id="PTHR23176">
    <property type="entry name" value="RHO/RAC/CDC GTPASE-ACTIVATING PROTEIN"/>
    <property type="match status" value="1"/>
</dbReference>